<dbReference type="GO" id="GO:0005737">
    <property type="term" value="C:cytoplasm"/>
    <property type="evidence" value="ECO:0007669"/>
    <property type="project" value="TreeGrafter"/>
</dbReference>
<dbReference type="InterPro" id="IPR036866">
    <property type="entry name" value="RibonucZ/Hydroxyglut_hydro"/>
</dbReference>
<protein>
    <submittedName>
        <fullName evidence="2">MBL fold metallo-hydrolase</fullName>
    </submittedName>
</protein>
<dbReference type="SUPFAM" id="SSF56281">
    <property type="entry name" value="Metallo-hydrolase/oxidoreductase"/>
    <property type="match status" value="1"/>
</dbReference>
<evidence type="ECO:0000313" key="3">
    <source>
        <dbReference type="Proteomes" id="UP000261828"/>
    </source>
</evidence>
<dbReference type="Proteomes" id="UP000261828">
    <property type="component" value="Unassembled WGS sequence"/>
</dbReference>
<dbReference type="PANTHER" id="PTHR15032:SF4">
    <property type="entry name" value="N-ACYL-PHOSPHATIDYLETHANOLAMINE-HYDROLYZING PHOSPHOLIPASE D"/>
    <property type="match status" value="1"/>
</dbReference>
<dbReference type="OrthoDB" id="9805728at2"/>
<dbReference type="Pfam" id="PF12706">
    <property type="entry name" value="Lactamase_B_2"/>
    <property type="match status" value="1"/>
</dbReference>
<dbReference type="PANTHER" id="PTHR15032">
    <property type="entry name" value="N-ACYL-PHOSPHATIDYLETHANOLAMINE-HYDROLYZING PHOSPHOLIPASE D"/>
    <property type="match status" value="1"/>
</dbReference>
<dbReference type="Gene3D" id="3.60.15.10">
    <property type="entry name" value="Ribonuclease Z/Hydroxyacylglutathione hydrolase-like"/>
    <property type="match status" value="1"/>
</dbReference>
<name>A0A371JSH9_9FLAO</name>
<dbReference type="PIRSF" id="PIRSF038896">
    <property type="entry name" value="NAPE-PLD"/>
    <property type="match status" value="1"/>
</dbReference>
<dbReference type="EMBL" id="QTJX01000001">
    <property type="protein sequence ID" value="RDY60764.1"/>
    <property type="molecule type" value="Genomic_DNA"/>
</dbReference>
<keyword evidence="2" id="KW-0378">Hydrolase</keyword>
<dbReference type="GO" id="GO:0070290">
    <property type="term" value="F:N-acylphosphatidylethanolamine-specific phospholipase D activity"/>
    <property type="evidence" value="ECO:0007669"/>
    <property type="project" value="InterPro"/>
</dbReference>
<proteinExistence type="predicted"/>
<accession>A0A371JSH9</accession>
<dbReference type="InterPro" id="IPR024884">
    <property type="entry name" value="NAPE-PLD"/>
</dbReference>
<evidence type="ECO:0000259" key="1">
    <source>
        <dbReference type="Pfam" id="PF12706"/>
    </source>
</evidence>
<dbReference type="RefSeq" id="WP_116182647.1">
    <property type="nucleotide sequence ID" value="NZ_QTJX01000001.1"/>
</dbReference>
<dbReference type="AlphaFoldDB" id="A0A371JSH9"/>
<comment type="caution">
    <text evidence="2">The sequence shown here is derived from an EMBL/GenBank/DDBJ whole genome shotgun (WGS) entry which is preliminary data.</text>
</comment>
<sequence>MLIYTLVLIGILILAYFLFVNFNPSFGGDVSDERKQQYASSKQFGEGIFKNTEDVPKDPSFSELLTMTRKFFFSSVENGRPGQNLSVEKIDSTSIADYTSQTRLIWFGHSSFLLQINSKNILIDPMLGDVPAPHPWLGGSRFNKELPIAIEKLPKIDAVLISHDHYDHLDYESIQKLKDKVGKFYVPLGVGVHLESWNVPKDAIMEMDWWQDTYFDDLQFVCTPAQHFSGRKFNNRQSTLWSSWVILSESERIFFSGDSGYSPHFKEIGNIYGPFDFAMLECGQYNKMWPDIHMFPEETAQAGLDVKAKTIMPIHWGAFKLALHSWTDPIERVSKKARELQIHMISPKIGEPIILGNLNNESEHWWEQPNNP</sequence>
<evidence type="ECO:0000313" key="2">
    <source>
        <dbReference type="EMBL" id="RDY60764.1"/>
    </source>
</evidence>
<dbReference type="InterPro" id="IPR001279">
    <property type="entry name" value="Metallo-B-lactamas"/>
</dbReference>
<reference evidence="2 3" key="1">
    <citation type="submission" date="2018-08" db="EMBL/GenBank/DDBJ databases">
        <title>Muricauda nanhaiensis sp. nov., isolated from seawater of the South China Sea.</title>
        <authorList>
            <person name="Dang Y."/>
        </authorList>
    </citation>
    <scope>NUCLEOTIDE SEQUENCE [LARGE SCALE GENOMIC DNA]</scope>
    <source>
        <strain evidence="2 3">SM1704</strain>
    </source>
</reference>
<keyword evidence="3" id="KW-1185">Reference proteome</keyword>
<organism evidence="2 3">
    <name type="scientific">Flagellimonas nanhaiensis</name>
    <dbReference type="NCBI Taxonomy" id="2292706"/>
    <lineage>
        <taxon>Bacteria</taxon>
        <taxon>Pseudomonadati</taxon>
        <taxon>Bacteroidota</taxon>
        <taxon>Flavobacteriia</taxon>
        <taxon>Flavobacteriales</taxon>
        <taxon>Flavobacteriaceae</taxon>
        <taxon>Flagellimonas</taxon>
    </lineage>
</organism>
<dbReference type="GO" id="GO:0008270">
    <property type="term" value="F:zinc ion binding"/>
    <property type="evidence" value="ECO:0007669"/>
    <property type="project" value="InterPro"/>
</dbReference>
<feature type="domain" description="Metallo-beta-lactamase" evidence="1">
    <location>
        <begin position="120"/>
        <end position="316"/>
    </location>
</feature>
<gene>
    <name evidence="2" type="ORF">DX873_00860</name>
</gene>